<dbReference type="Proteomes" id="UP000605986">
    <property type="component" value="Unassembled WGS sequence"/>
</dbReference>
<keyword evidence="5" id="KW-1185">Reference proteome</keyword>
<evidence type="ECO:0000256" key="3">
    <source>
        <dbReference type="SAM" id="SignalP"/>
    </source>
</evidence>
<gene>
    <name evidence="4" type="ORF">F53441_4319</name>
</gene>
<comment type="caution">
    <text evidence="4">The sequence shown here is derived from an EMBL/GenBank/DDBJ whole genome shotgun (WGS) entry which is preliminary data.</text>
</comment>
<feature type="transmembrane region" description="Helical" evidence="2">
    <location>
        <begin position="224"/>
        <end position="244"/>
    </location>
</feature>
<evidence type="ECO:0008006" key="6">
    <source>
        <dbReference type="Google" id="ProtNLM"/>
    </source>
</evidence>
<keyword evidence="2" id="KW-0812">Transmembrane</keyword>
<keyword evidence="2" id="KW-1133">Transmembrane helix</keyword>
<feature type="signal peptide" evidence="3">
    <location>
        <begin position="1"/>
        <end position="18"/>
    </location>
</feature>
<organism evidence="4 5">
    <name type="scientific">Fusarium austroafricanum</name>
    <dbReference type="NCBI Taxonomy" id="2364996"/>
    <lineage>
        <taxon>Eukaryota</taxon>
        <taxon>Fungi</taxon>
        <taxon>Dikarya</taxon>
        <taxon>Ascomycota</taxon>
        <taxon>Pezizomycotina</taxon>
        <taxon>Sordariomycetes</taxon>
        <taxon>Hypocreomycetidae</taxon>
        <taxon>Hypocreales</taxon>
        <taxon>Nectriaceae</taxon>
        <taxon>Fusarium</taxon>
        <taxon>Fusarium concolor species complex</taxon>
    </lineage>
</organism>
<name>A0A8H4KPE9_9HYPO</name>
<sequence>MSLFSMYLLLFFCVLATALHVTPNSPCSQFCLDRSDPDSYETRGDEIVCDDDDFKRKAEGQKFQRCLACLQESTFKQGDESDQDWFLYNMRYSFDYCIFGYPNATGIESGPCITSEACGPIGSALKKGITKPNDREQYDYCDTDDKAMLGDAVDKCQACVKADSSQTIISNFLVALNAGCQQRPKPGTPIALNDTVFSEGTISIVDPSASLATGDKHDLPNTSIAGIAVGAAAFLLISVGCIFMQHRKRKKLSTRNRRSSLSFRCQTHLTPRTPGFHDLPPYMDEEQNLSKSSYWNPRTAMRSLHDTHKLGLVTTSIPHPPPTRAPLHREDISPTETISSYANTPLLSNSAGPQCSTPGIASPLFSPGLSITTPRSATFPREYHDSNNPWVQQQSSGSGKGFLKKKKSRDSQAPTETRNIQIVFDPPPKKSRRS</sequence>
<evidence type="ECO:0000256" key="1">
    <source>
        <dbReference type="SAM" id="MobiDB-lite"/>
    </source>
</evidence>
<feature type="compositionally biased region" description="Polar residues" evidence="1">
    <location>
        <begin position="411"/>
        <end position="420"/>
    </location>
</feature>
<evidence type="ECO:0000313" key="4">
    <source>
        <dbReference type="EMBL" id="KAF4452893.1"/>
    </source>
</evidence>
<dbReference type="AlphaFoldDB" id="A0A8H4KPE9"/>
<keyword evidence="2" id="KW-0472">Membrane</keyword>
<proteinExistence type="predicted"/>
<reference evidence="4" key="1">
    <citation type="submission" date="2020-01" db="EMBL/GenBank/DDBJ databases">
        <title>Identification and distribution of gene clusters putatively required for synthesis of sphingolipid metabolism inhibitors in phylogenetically diverse species of the filamentous fungus Fusarium.</title>
        <authorList>
            <person name="Kim H.-S."/>
            <person name="Busman M."/>
            <person name="Brown D.W."/>
            <person name="Divon H."/>
            <person name="Uhlig S."/>
            <person name="Proctor R.H."/>
        </authorList>
    </citation>
    <scope>NUCLEOTIDE SEQUENCE</scope>
    <source>
        <strain evidence="4">NRRL 53441</strain>
    </source>
</reference>
<keyword evidence="3" id="KW-0732">Signal</keyword>
<accession>A0A8H4KPE9</accession>
<dbReference type="EMBL" id="JAADJG010000168">
    <property type="protein sequence ID" value="KAF4452893.1"/>
    <property type="molecule type" value="Genomic_DNA"/>
</dbReference>
<evidence type="ECO:0000313" key="5">
    <source>
        <dbReference type="Proteomes" id="UP000605986"/>
    </source>
</evidence>
<feature type="chain" id="PRO_5034930527" description="Exo-alpha-sialidase / neuraminidase" evidence="3">
    <location>
        <begin position="19"/>
        <end position="434"/>
    </location>
</feature>
<feature type="region of interest" description="Disordered" evidence="1">
    <location>
        <begin position="366"/>
        <end position="434"/>
    </location>
</feature>
<protein>
    <recommendedName>
        <fullName evidence="6">Exo-alpha-sialidase / neuraminidase</fullName>
    </recommendedName>
</protein>
<dbReference type="OrthoDB" id="5426678at2759"/>
<evidence type="ECO:0000256" key="2">
    <source>
        <dbReference type="SAM" id="Phobius"/>
    </source>
</evidence>